<evidence type="ECO:0000256" key="2">
    <source>
        <dbReference type="ARBA" id="ARBA00023125"/>
    </source>
</evidence>
<reference evidence="8 9" key="1">
    <citation type="submission" date="2024-04" db="EMBL/GenBank/DDBJ databases">
        <title>Tritrichomonas musculus Genome.</title>
        <authorList>
            <person name="Alves-Ferreira E."/>
            <person name="Grigg M."/>
            <person name="Lorenzi H."/>
            <person name="Galac M."/>
        </authorList>
    </citation>
    <scope>NUCLEOTIDE SEQUENCE [LARGE SCALE GENOMIC DNA]</scope>
    <source>
        <strain evidence="8 9">EAF2021</strain>
    </source>
</reference>
<gene>
    <name evidence="8" type="ORF">M9Y10_005331</name>
</gene>
<dbReference type="Gene3D" id="1.10.10.60">
    <property type="entry name" value="Homeodomain-like"/>
    <property type="match status" value="2"/>
</dbReference>
<dbReference type="InterPro" id="IPR009057">
    <property type="entry name" value="Homeodomain-like_sf"/>
</dbReference>
<evidence type="ECO:0008006" key="10">
    <source>
        <dbReference type="Google" id="ProtNLM"/>
    </source>
</evidence>
<name>A0ABR2JKY8_9EUKA</name>
<dbReference type="PANTHER" id="PTHR46621:SF1">
    <property type="entry name" value="SNRNA-ACTIVATING PROTEIN COMPLEX SUBUNIT 4"/>
    <property type="match status" value="1"/>
</dbReference>
<sequence>MNENQSSPLILIAQSYILENCSSVDQAQQDTALGIIEKYMNGFIKYEEALKEVRHAISSTVPLEKIHNILTVGEEPLPPIEPNSLDQEQLTSNSLSRKRKLNLWDQIEDTRLLAGIHRYGLENWLAVSKFVGHSRTRSQCSQRWNRGLDPHLKKCRWTTEEEERLQELIQKHGVKAWTQIAQKLGNRSDVQCRYHYNQMMKARSSSAPPPIVPLSSPLPTPTISPVVSPKSPEITFRSVSFNKADSLDNLNFDNAWNFPYSLNDMNDDLLFDLNQSPMFLSQSYMPQTDSLF</sequence>
<dbReference type="Proteomes" id="UP001470230">
    <property type="component" value="Unassembled WGS sequence"/>
</dbReference>
<dbReference type="InterPro" id="IPR017930">
    <property type="entry name" value="Myb_dom"/>
</dbReference>
<keyword evidence="3" id="KW-0804">Transcription</keyword>
<keyword evidence="9" id="KW-1185">Reference proteome</keyword>
<dbReference type="Pfam" id="PF00249">
    <property type="entry name" value="Myb_DNA-binding"/>
    <property type="match status" value="2"/>
</dbReference>
<dbReference type="SUPFAM" id="SSF46689">
    <property type="entry name" value="Homeodomain-like"/>
    <property type="match status" value="2"/>
</dbReference>
<feature type="domain" description="HTH myb-type" evidence="7">
    <location>
        <begin position="149"/>
        <end position="204"/>
    </location>
</feature>
<evidence type="ECO:0000259" key="5">
    <source>
        <dbReference type="PROSITE" id="PS50090"/>
    </source>
</evidence>
<keyword evidence="4" id="KW-0539">Nucleus</keyword>
<dbReference type="PANTHER" id="PTHR46621">
    <property type="entry name" value="SNRNA-ACTIVATING PROTEIN COMPLEX SUBUNIT 4"/>
    <property type="match status" value="1"/>
</dbReference>
<accession>A0ABR2JKY8</accession>
<evidence type="ECO:0000256" key="3">
    <source>
        <dbReference type="ARBA" id="ARBA00023163"/>
    </source>
</evidence>
<evidence type="ECO:0000313" key="9">
    <source>
        <dbReference type="Proteomes" id="UP001470230"/>
    </source>
</evidence>
<dbReference type="PROSITE" id="PS51293">
    <property type="entry name" value="SANT"/>
    <property type="match status" value="1"/>
</dbReference>
<dbReference type="CDD" id="cd00167">
    <property type="entry name" value="SANT"/>
    <property type="match status" value="2"/>
</dbReference>
<dbReference type="InterPro" id="IPR017884">
    <property type="entry name" value="SANT_dom"/>
</dbReference>
<dbReference type="InterPro" id="IPR001005">
    <property type="entry name" value="SANT/Myb"/>
</dbReference>
<dbReference type="InterPro" id="IPR051575">
    <property type="entry name" value="Myb-like_DNA-bd"/>
</dbReference>
<feature type="domain" description="SANT" evidence="6">
    <location>
        <begin position="152"/>
        <end position="204"/>
    </location>
</feature>
<dbReference type="SMART" id="SM00717">
    <property type="entry name" value="SANT"/>
    <property type="match status" value="2"/>
</dbReference>
<evidence type="ECO:0000313" key="8">
    <source>
        <dbReference type="EMBL" id="KAK8878551.1"/>
    </source>
</evidence>
<proteinExistence type="predicted"/>
<feature type="domain" description="Myb-like" evidence="5">
    <location>
        <begin position="96"/>
        <end position="148"/>
    </location>
</feature>
<organism evidence="8 9">
    <name type="scientific">Tritrichomonas musculus</name>
    <dbReference type="NCBI Taxonomy" id="1915356"/>
    <lineage>
        <taxon>Eukaryota</taxon>
        <taxon>Metamonada</taxon>
        <taxon>Parabasalia</taxon>
        <taxon>Tritrichomonadida</taxon>
        <taxon>Tritrichomonadidae</taxon>
        <taxon>Tritrichomonas</taxon>
    </lineage>
</organism>
<comment type="caution">
    <text evidence="8">The sequence shown here is derived from an EMBL/GenBank/DDBJ whole genome shotgun (WGS) entry which is preliminary data.</text>
</comment>
<keyword evidence="2" id="KW-0238">DNA-binding</keyword>
<feature type="domain" description="Myb-like" evidence="5">
    <location>
        <begin position="149"/>
        <end position="200"/>
    </location>
</feature>
<evidence type="ECO:0000256" key="1">
    <source>
        <dbReference type="ARBA" id="ARBA00023015"/>
    </source>
</evidence>
<dbReference type="PROSITE" id="PS51294">
    <property type="entry name" value="HTH_MYB"/>
    <property type="match status" value="1"/>
</dbReference>
<evidence type="ECO:0000256" key="4">
    <source>
        <dbReference type="ARBA" id="ARBA00023242"/>
    </source>
</evidence>
<keyword evidence="1" id="KW-0805">Transcription regulation</keyword>
<evidence type="ECO:0000259" key="7">
    <source>
        <dbReference type="PROSITE" id="PS51294"/>
    </source>
</evidence>
<dbReference type="PROSITE" id="PS50090">
    <property type="entry name" value="MYB_LIKE"/>
    <property type="match status" value="2"/>
</dbReference>
<dbReference type="EMBL" id="JAPFFF010000011">
    <property type="protein sequence ID" value="KAK8878551.1"/>
    <property type="molecule type" value="Genomic_DNA"/>
</dbReference>
<evidence type="ECO:0000259" key="6">
    <source>
        <dbReference type="PROSITE" id="PS51293"/>
    </source>
</evidence>
<protein>
    <recommendedName>
        <fullName evidence="10">Myb-like DNA-binding domain containing protein</fullName>
    </recommendedName>
</protein>